<accession>A0A7J7NMG8</accession>
<dbReference type="AlphaFoldDB" id="A0A7J7NMG8"/>
<dbReference type="EMBL" id="JACGCM010000704">
    <property type="protein sequence ID" value="KAF6168138.1"/>
    <property type="molecule type" value="Genomic_DNA"/>
</dbReference>
<organism evidence="1 2">
    <name type="scientific">Kingdonia uniflora</name>
    <dbReference type="NCBI Taxonomy" id="39325"/>
    <lineage>
        <taxon>Eukaryota</taxon>
        <taxon>Viridiplantae</taxon>
        <taxon>Streptophyta</taxon>
        <taxon>Embryophyta</taxon>
        <taxon>Tracheophyta</taxon>
        <taxon>Spermatophyta</taxon>
        <taxon>Magnoliopsida</taxon>
        <taxon>Ranunculales</taxon>
        <taxon>Circaeasteraceae</taxon>
        <taxon>Kingdonia</taxon>
    </lineage>
</organism>
<keyword evidence="2" id="KW-1185">Reference proteome</keyword>
<dbReference type="Proteomes" id="UP000541444">
    <property type="component" value="Unassembled WGS sequence"/>
</dbReference>
<evidence type="ECO:0000313" key="2">
    <source>
        <dbReference type="Proteomes" id="UP000541444"/>
    </source>
</evidence>
<sequence>MFDHINENEYGGNCGPVGPSESFIISRTEYEQAHKWVLKSHPDYKDWEKQHADFIKYCQIATKKKPGYYKLAQEEEFIPWFKNQVA</sequence>
<gene>
    <name evidence="1" type="ORF">GIB67_011523</name>
</gene>
<reference evidence="1 2" key="1">
    <citation type="journal article" date="2020" name="IScience">
        <title>Genome Sequencing of the Endangered Kingdonia uniflora (Circaeasteraceae, Ranunculales) Reveals Potential Mechanisms of Evolutionary Specialization.</title>
        <authorList>
            <person name="Sun Y."/>
            <person name="Deng T."/>
            <person name="Zhang A."/>
            <person name="Moore M.J."/>
            <person name="Landis J.B."/>
            <person name="Lin N."/>
            <person name="Zhang H."/>
            <person name="Zhang X."/>
            <person name="Huang J."/>
            <person name="Zhang X."/>
            <person name="Sun H."/>
            <person name="Wang H."/>
        </authorList>
    </citation>
    <scope>NUCLEOTIDE SEQUENCE [LARGE SCALE GENOMIC DNA]</scope>
    <source>
        <strain evidence="1">TB1705</strain>
        <tissue evidence="1">Leaf</tissue>
    </source>
</reference>
<comment type="caution">
    <text evidence="1">The sequence shown here is derived from an EMBL/GenBank/DDBJ whole genome shotgun (WGS) entry which is preliminary data.</text>
</comment>
<protein>
    <submittedName>
        <fullName evidence="1">Uncharacterized protein</fullName>
    </submittedName>
</protein>
<evidence type="ECO:0000313" key="1">
    <source>
        <dbReference type="EMBL" id="KAF6168138.1"/>
    </source>
</evidence>
<proteinExistence type="predicted"/>
<name>A0A7J7NMG8_9MAGN</name>